<keyword evidence="2 5" id="KW-0238">DNA-binding</keyword>
<dbReference type="Gene3D" id="1.10.10.60">
    <property type="entry name" value="Homeodomain-like"/>
    <property type="match status" value="1"/>
</dbReference>
<dbReference type="InterPro" id="IPR017970">
    <property type="entry name" value="Homeobox_CS"/>
</dbReference>
<dbReference type="EnsemblMetazoa" id="XM_022801960">
    <property type="protein sequence ID" value="XP_022657695"/>
    <property type="gene ID" value="LOC111248889"/>
</dbReference>
<dbReference type="GO" id="GO:0003677">
    <property type="term" value="F:DNA binding"/>
    <property type="evidence" value="ECO:0007669"/>
    <property type="project" value="UniProtKB-UniRule"/>
</dbReference>
<dbReference type="Proteomes" id="UP000594260">
    <property type="component" value="Unplaced"/>
</dbReference>
<comment type="subcellular location">
    <subcellularLocation>
        <location evidence="1 5 6">Nucleus</location>
    </subcellularLocation>
</comment>
<proteinExistence type="predicted"/>
<dbReference type="PANTHER" id="PTHR24333">
    <property type="entry name" value="HOMEO BOX HB9 LIKE A-RELATED"/>
    <property type="match status" value="1"/>
</dbReference>
<dbReference type="GO" id="GO:0000981">
    <property type="term" value="F:DNA-binding transcription factor activity, RNA polymerase II-specific"/>
    <property type="evidence" value="ECO:0007669"/>
    <property type="project" value="InterPro"/>
</dbReference>
<dbReference type="AlphaFoldDB" id="A0A7M7M8J4"/>
<dbReference type="InterPro" id="IPR009057">
    <property type="entry name" value="Homeodomain-like_sf"/>
</dbReference>
<dbReference type="CDD" id="cd00086">
    <property type="entry name" value="homeodomain"/>
    <property type="match status" value="1"/>
</dbReference>
<evidence type="ECO:0000256" key="4">
    <source>
        <dbReference type="ARBA" id="ARBA00023242"/>
    </source>
</evidence>
<dbReference type="Pfam" id="PF00046">
    <property type="entry name" value="Homeodomain"/>
    <property type="match status" value="1"/>
</dbReference>
<dbReference type="InterPro" id="IPR001356">
    <property type="entry name" value="HD"/>
</dbReference>
<dbReference type="RefSeq" id="XP_022657695.1">
    <property type="nucleotide sequence ID" value="XM_022801960.1"/>
</dbReference>
<protein>
    <recommendedName>
        <fullName evidence="8">Homeobox domain-containing protein</fullName>
    </recommendedName>
</protein>
<organism evidence="9 10">
    <name type="scientific">Varroa destructor</name>
    <name type="common">Honeybee mite</name>
    <dbReference type="NCBI Taxonomy" id="109461"/>
    <lineage>
        <taxon>Eukaryota</taxon>
        <taxon>Metazoa</taxon>
        <taxon>Ecdysozoa</taxon>
        <taxon>Arthropoda</taxon>
        <taxon>Chelicerata</taxon>
        <taxon>Arachnida</taxon>
        <taxon>Acari</taxon>
        <taxon>Parasitiformes</taxon>
        <taxon>Mesostigmata</taxon>
        <taxon>Gamasina</taxon>
        <taxon>Dermanyssoidea</taxon>
        <taxon>Varroidae</taxon>
        <taxon>Varroa</taxon>
    </lineage>
</organism>
<reference evidence="9" key="1">
    <citation type="submission" date="2021-01" db="UniProtKB">
        <authorList>
            <consortium name="EnsemblMetazoa"/>
        </authorList>
    </citation>
    <scope>IDENTIFICATION</scope>
</reference>
<evidence type="ECO:0000256" key="7">
    <source>
        <dbReference type="SAM" id="MobiDB-lite"/>
    </source>
</evidence>
<dbReference type="SUPFAM" id="SSF46689">
    <property type="entry name" value="Homeodomain-like"/>
    <property type="match status" value="1"/>
</dbReference>
<evidence type="ECO:0000313" key="10">
    <source>
        <dbReference type="Proteomes" id="UP000594260"/>
    </source>
</evidence>
<evidence type="ECO:0000259" key="8">
    <source>
        <dbReference type="PROSITE" id="PS50071"/>
    </source>
</evidence>
<dbReference type="SMART" id="SM00389">
    <property type="entry name" value="HOX"/>
    <property type="match status" value="1"/>
</dbReference>
<dbReference type="InterPro" id="IPR050848">
    <property type="entry name" value="Homeobox_TF"/>
</dbReference>
<keyword evidence="10" id="KW-1185">Reference proteome</keyword>
<keyword evidence="4 5" id="KW-0539">Nucleus</keyword>
<feature type="domain" description="Homeobox" evidence="8">
    <location>
        <begin position="117"/>
        <end position="177"/>
    </location>
</feature>
<sequence length="240" mass="27295">MSFRERNILTTLAREAHAEDECLLGCSLRHFLKQCLKTRKLWDTSGRGLIKKKAISDHHPYVAPGLPFALPPVDSQRAEHFDWINCTRYNPPKIHRDLSTTSLGNCTISELPKKRKYLSRSPRIPFNSAQLSVLEEQFRQAPYLSGAEVQRLANELDMSDVRVKIWFQNRRAREKRERLAKTTTGQHQIADAATLPTQARSAMELNSDKRGPSDSLGTSAEHLQSVELALLPQSNRKCHS</sequence>
<feature type="region of interest" description="Disordered" evidence="7">
    <location>
        <begin position="178"/>
        <end position="240"/>
    </location>
</feature>
<dbReference type="PROSITE" id="PS50071">
    <property type="entry name" value="HOMEOBOX_2"/>
    <property type="match status" value="1"/>
</dbReference>
<evidence type="ECO:0000256" key="6">
    <source>
        <dbReference type="RuleBase" id="RU000682"/>
    </source>
</evidence>
<accession>A0A7M7M8J4</accession>
<name>A0A7M7M8J4_VARDE</name>
<evidence type="ECO:0000256" key="2">
    <source>
        <dbReference type="ARBA" id="ARBA00023125"/>
    </source>
</evidence>
<dbReference type="GO" id="GO:0005634">
    <property type="term" value="C:nucleus"/>
    <property type="evidence" value="ECO:0007669"/>
    <property type="project" value="UniProtKB-SubCell"/>
</dbReference>
<feature type="DNA-binding region" description="Homeobox" evidence="5">
    <location>
        <begin position="119"/>
        <end position="178"/>
    </location>
</feature>
<evidence type="ECO:0000313" key="9">
    <source>
        <dbReference type="EnsemblMetazoa" id="XP_022657695"/>
    </source>
</evidence>
<evidence type="ECO:0000256" key="3">
    <source>
        <dbReference type="ARBA" id="ARBA00023155"/>
    </source>
</evidence>
<dbReference type="PANTHER" id="PTHR24333:SF5">
    <property type="entry name" value="VENT HOMEOBOX"/>
    <property type="match status" value="1"/>
</dbReference>
<dbReference type="GeneID" id="111248889"/>
<dbReference type="PROSITE" id="PS00027">
    <property type="entry name" value="HOMEOBOX_1"/>
    <property type="match status" value="1"/>
</dbReference>
<evidence type="ECO:0000256" key="1">
    <source>
        <dbReference type="ARBA" id="ARBA00004123"/>
    </source>
</evidence>
<keyword evidence="3 5" id="KW-0371">Homeobox</keyword>
<evidence type="ECO:0000256" key="5">
    <source>
        <dbReference type="PROSITE-ProRule" id="PRU00108"/>
    </source>
</evidence>